<dbReference type="GO" id="GO:0005975">
    <property type="term" value="P:carbohydrate metabolic process"/>
    <property type="evidence" value="ECO:0007669"/>
    <property type="project" value="InterPro"/>
</dbReference>
<dbReference type="InterPro" id="IPR050248">
    <property type="entry name" value="Polysacc_deacetylase_ArnD"/>
</dbReference>
<dbReference type="PANTHER" id="PTHR10587:SF137">
    <property type="entry name" value="4-DEOXY-4-FORMAMIDO-L-ARABINOSE-PHOSPHOUNDECAPRENOL DEFORMYLASE ARND-RELATED"/>
    <property type="match status" value="1"/>
</dbReference>
<dbReference type="GO" id="GO:0016810">
    <property type="term" value="F:hydrolase activity, acting on carbon-nitrogen (but not peptide) bonds"/>
    <property type="evidence" value="ECO:0007669"/>
    <property type="project" value="InterPro"/>
</dbReference>
<feature type="domain" description="NodB homology" evidence="1">
    <location>
        <begin position="40"/>
        <end position="228"/>
    </location>
</feature>
<dbReference type="KEGG" id="pth:PTH_1880"/>
<organism evidence="2 3">
    <name type="scientific">Pelotomaculum thermopropionicum (strain DSM 13744 / JCM 10971 / SI)</name>
    <dbReference type="NCBI Taxonomy" id="370438"/>
    <lineage>
        <taxon>Bacteria</taxon>
        <taxon>Bacillati</taxon>
        <taxon>Bacillota</taxon>
        <taxon>Clostridia</taxon>
        <taxon>Eubacteriales</taxon>
        <taxon>Desulfotomaculaceae</taxon>
        <taxon>Pelotomaculum</taxon>
    </lineage>
</organism>
<dbReference type="Gene3D" id="3.20.20.370">
    <property type="entry name" value="Glycoside hydrolase/deacetylase"/>
    <property type="match status" value="1"/>
</dbReference>
<gene>
    <name evidence="2" type="ordered locus">PTH_1880</name>
</gene>
<dbReference type="Pfam" id="PF01522">
    <property type="entry name" value="Polysacc_deac_1"/>
    <property type="match status" value="1"/>
</dbReference>
<dbReference type="HOGENOM" id="CLU_046845_0_0_9"/>
<dbReference type="Proteomes" id="UP000006556">
    <property type="component" value="Chromosome"/>
</dbReference>
<dbReference type="eggNOG" id="COG0726">
    <property type="taxonomic scope" value="Bacteria"/>
</dbReference>
<dbReference type="EMBL" id="AP009389">
    <property type="protein sequence ID" value="BAF60061.1"/>
    <property type="molecule type" value="Genomic_DNA"/>
</dbReference>
<dbReference type="CDD" id="cd10959">
    <property type="entry name" value="CE4_NodB_like_3"/>
    <property type="match status" value="1"/>
</dbReference>
<keyword evidence="3" id="KW-1185">Reference proteome</keyword>
<evidence type="ECO:0000313" key="2">
    <source>
        <dbReference type="EMBL" id="BAF60061.1"/>
    </source>
</evidence>
<dbReference type="InterPro" id="IPR054467">
    <property type="entry name" value="YkoP-like_dom"/>
</dbReference>
<accession>A5D124</accession>
<name>A5D124_PELTS</name>
<dbReference type="InterPro" id="IPR002509">
    <property type="entry name" value="NODB_dom"/>
</dbReference>
<dbReference type="PANTHER" id="PTHR10587">
    <property type="entry name" value="GLYCOSYL TRANSFERASE-RELATED"/>
    <property type="match status" value="1"/>
</dbReference>
<sequence length="446" mass="50168">METSLFKTAFLFLLIYAVVPTALVRLSGIGAISRIPRGKKRIALTFDDGPDPRYTPQILNILGQYRVKACFFVIGSKARAHPEIIRQIVQAGHEIGNHGFSHKAAWLLGPFATTREIAETNRAIEELTGQKARFCRPAWGLFNLFSLCYFRLKGLKVVLWTYMSWDWIRRATPESICRKVLGRLRDGAILVLHDGDSAPGAAKGSPAHVVEALPAILEGLRQKGLKVVPLEELNGLKSRRAALAKGVRMLWSLLEKAIRLCSGIRDLGDGKSSIWRIALRRYRGKEWHLPDGSVLRPGEQFLELHINNERLLSLVDRSTSLERATLIALKEIRNGLADMACILMNDRRFCNIEVLLGITLLHRGAELIGFTVFDMKPGLFRTVTGWYEQWLLALFHPGGFKNLKAYREKLTPKYVVISRRELVRRYGFSATPACRTAEDGEKSVTG</sequence>
<protein>
    <submittedName>
        <fullName evidence="2">Hypothetical membrane protein</fullName>
    </submittedName>
</protein>
<proteinExistence type="predicted"/>
<dbReference type="Pfam" id="PF22790">
    <property type="entry name" value="YkoP"/>
    <property type="match status" value="1"/>
</dbReference>
<dbReference type="STRING" id="370438.PTH_1880"/>
<dbReference type="AlphaFoldDB" id="A5D124"/>
<dbReference type="PROSITE" id="PS51677">
    <property type="entry name" value="NODB"/>
    <property type="match status" value="1"/>
</dbReference>
<reference evidence="3" key="1">
    <citation type="journal article" date="2008" name="Genome Res.">
        <title>The genome of Pelotomaculum thermopropionicum reveals niche-associated evolution in anaerobic microbiota.</title>
        <authorList>
            <person name="Kosaka T."/>
            <person name="Kato S."/>
            <person name="Shimoyama T."/>
            <person name="Ishii S."/>
            <person name="Abe T."/>
            <person name="Watanabe K."/>
        </authorList>
    </citation>
    <scope>NUCLEOTIDE SEQUENCE [LARGE SCALE GENOMIC DNA]</scope>
    <source>
        <strain evidence="3">DSM 13744 / JCM 10971 / SI</strain>
    </source>
</reference>
<dbReference type="SUPFAM" id="SSF88713">
    <property type="entry name" value="Glycoside hydrolase/deacetylase"/>
    <property type="match status" value="1"/>
</dbReference>
<dbReference type="InterPro" id="IPR011330">
    <property type="entry name" value="Glyco_hydro/deAcase_b/a-brl"/>
</dbReference>
<evidence type="ECO:0000259" key="1">
    <source>
        <dbReference type="PROSITE" id="PS51677"/>
    </source>
</evidence>
<evidence type="ECO:0000313" key="3">
    <source>
        <dbReference type="Proteomes" id="UP000006556"/>
    </source>
</evidence>